<sequence length="152" mass="17517">MSLYDFVKEVDVLVERDWYVCRENRADNCLGEREVYWFKIAERIAIVSWKLGGKINEVVSCQSENSSILGRMPGYSRKDSGSFLTVLSDVDDHPGCFSFATLPARMNLFTSSQILVDILRIFAGTADTPLHMFYQPVSRKRQPFLILRKHLF</sequence>
<keyword evidence="2" id="KW-1185">Reference proteome</keyword>
<reference evidence="1" key="1">
    <citation type="submission" date="2020-07" db="EMBL/GenBank/DDBJ databases">
        <title>Multicomponent nature underlies the extraordinary mechanical properties of spider dragline silk.</title>
        <authorList>
            <person name="Kono N."/>
            <person name="Nakamura H."/>
            <person name="Mori M."/>
            <person name="Yoshida Y."/>
            <person name="Ohtoshi R."/>
            <person name="Malay A.D."/>
            <person name="Moran D.A.P."/>
            <person name="Tomita M."/>
            <person name="Numata K."/>
            <person name="Arakawa K."/>
        </authorList>
    </citation>
    <scope>NUCLEOTIDE SEQUENCE</scope>
</reference>
<name>A0A8X6FZE2_TRICU</name>
<evidence type="ECO:0000313" key="2">
    <source>
        <dbReference type="Proteomes" id="UP000887116"/>
    </source>
</evidence>
<organism evidence="1 2">
    <name type="scientific">Trichonephila clavata</name>
    <name type="common">Joro spider</name>
    <name type="synonym">Nephila clavata</name>
    <dbReference type="NCBI Taxonomy" id="2740835"/>
    <lineage>
        <taxon>Eukaryota</taxon>
        <taxon>Metazoa</taxon>
        <taxon>Ecdysozoa</taxon>
        <taxon>Arthropoda</taxon>
        <taxon>Chelicerata</taxon>
        <taxon>Arachnida</taxon>
        <taxon>Araneae</taxon>
        <taxon>Araneomorphae</taxon>
        <taxon>Entelegynae</taxon>
        <taxon>Araneoidea</taxon>
        <taxon>Nephilidae</taxon>
        <taxon>Trichonephila</taxon>
    </lineage>
</organism>
<comment type="caution">
    <text evidence="1">The sequence shown here is derived from an EMBL/GenBank/DDBJ whole genome shotgun (WGS) entry which is preliminary data.</text>
</comment>
<dbReference type="AlphaFoldDB" id="A0A8X6FZE2"/>
<protein>
    <submittedName>
        <fullName evidence="1">Uncharacterized protein</fullName>
    </submittedName>
</protein>
<dbReference type="EMBL" id="BMAO01023972">
    <property type="protein sequence ID" value="GFQ92138.1"/>
    <property type="molecule type" value="Genomic_DNA"/>
</dbReference>
<accession>A0A8X6FZE2</accession>
<proteinExistence type="predicted"/>
<evidence type="ECO:0000313" key="1">
    <source>
        <dbReference type="EMBL" id="GFQ92138.1"/>
    </source>
</evidence>
<dbReference type="Proteomes" id="UP000887116">
    <property type="component" value="Unassembled WGS sequence"/>
</dbReference>
<gene>
    <name evidence="1" type="ORF">TNCT_323601</name>
</gene>